<feature type="compositionally biased region" description="Gly residues" evidence="2">
    <location>
        <begin position="238"/>
        <end position="256"/>
    </location>
</feature>
<feature type="compositionally biased region" description="Basic and acidic residues" evidence="2">
    <location>
        <begin position="215"/>
        <end position="232"/>
    </location>
</feature>
<keyword evidence="1" id="KW-0862">Zinc</keyword>
<evidence type="ECO:0000259" key="3">
    <source>
        <dbReference type="PROSITE" id="PS50158"/>
    </source>
</evidence>
<feature type="region of interest" description="Disordered" evidence="2">
    <location>
        <begin position="286"/>
        <end position="306"/>
    </location>
</feature>
<gene>
    <name evidence="4" type="ORF">PCOR1329_LOCUS75851</name>
</gene>
<protein>
    <recommendedName>
        <fullName evidence="3">CCHC-type domain-containing protein</fullName>
    </recommendedName>
</protein>
<sequence>MGKPKNFTGREDDWHQWAITMLAYARAISERLLFLMDEAELSTEFSTQLYYILTTLLEGKASDKVTLVGSLTDEHEGKAVTRAKGLLQQVLGFGFESDDVLHELGRFEKVVQQYENATGKTVDDDLRTGIVIMSIRQDDLARHVVMNSDRFDTHDKIKDDIIGIYRTKEYLVTGPLPMDVSAVDARARCDVCGKTGHTRRDCWYQGNPVGKGRGKGKDGGNKGTGKNKDGGKNNEGVKFGGGRGHGGGGKGGAGAGKGDTHFNGECGYCGIWGRKRAHCRKLQAARGQEGQRRQIGQLRRQGSATTSLASTQQLGSLVLCSVERGEIGSVGDRLVRIGVDSGAGVTVWPKDLCSDCPIKYAPESRSGLEHVPAGKGSKGIVDLGERTCDMVSSDGHNLSMKVHVCDVRKPLLSAAEVNDMDLDVHFYADSEKGACAIHPQTGRRVSIERINIVRNRGARAPLVGGQRAGLTVGRDVGKKQLRWGPVTLAPLQAHGDADVGRPKLRVLASPTMLAPDEVAEHNACHLPRRAWRRHCAAGRGKADQHRASEAAGQTPTLRADYGFLCEKHEVEKIESSTIPFIVVKDGPPPTGARWLDAHAAQSKGVQHEYSARIVAQDIVSTRRDRFIFKSDGEPALEAVKKSAVSEVRRTGAEVNVTPEFTDLRA</sequence>
<organism evidence="4 5">
    <name type="scientific">Prorocentrum cordatum</name>
    <dbReference type="NCBI Taxonomy" id="2364126"/>
    <lineage>
        <taxon>Eukaryota</taxon>
        <taxon>Sar</taxon>
        <taxon>Alveolata</taxon>
        <taxon>Dinophyceae</taxon>
        <taxon>Prorocentrales</taxon>
        <taxon>Prorocentraceae</taxon>
        <taxon>Prorocentrum</taxon>
    </lineage>
</organism>
<keyword evidence="1" id="KW-0479">Metal-binding</keyword>
<name>A0ABN9XHV1_9DINO</name>
<proteinExistence type="predicted"/>
<dbReference type="Proteomes" id="UP001189429">
    <property type="component" value="Unassembled WGS sequence"/>
</dbReference>
<evidence type="ECO:0000313" key="5">
    <source>
        <dbReference type="Proteomes" id="UP001189429"/>
    </source>
</evidence>
<evidence type="ECO:0000313" key="4">
    <source>
        <dbReference type="EMBL" id="CAK0897778.1"/>
    </source>
</evidence>
<evidence type="ECO:0000256" key="2">
    <source>
        <dbReference type="SAM" id="MobiDB-lite"/>
    </source>
</evidence>
<keyword evidence="5" id="KW-1185">Reference proteome</keyword>
<comment type="caution">
    <text evidence="4">The sequence shown here is derived from an EMBL/GenBank/DDBJ whole genome shotgun (WGS) entry which is preliminary data.</text>
</comment>
<keyword evidence="1" id="KW-0863">Zinc-finger</keyword>
<evidence type="ECO:0000256" key="1">
    <source>
        <dbReference type="PROSITE-ProRule" id="PRU00047"/>
    </source>
</evidence>
<feature type="non-terminal residue" evidence="4">
    <location>
        <position position="665"/>
    </location>
</feature>
<dbReference type="EMBL" id="CAUYUJ010020382">
    <property type="protein sequence ID" value="CAK0897778.1"/>
    <property type="molecule type" value="Genomic_DNA"/>
</dbReference>
<reference evidence="4" key="1">
    <citation type="submission" date="2023-10" db="EMBL/GenBank/DDBJ databases">
        <authorList>
            <person name="Chen Y."/>
            <person name="Shah S."/>
            <person name="Dougan E. K."/>
            <person name="Thang M."/>
            <person name="Chan C."/>
        </authorList>
    </citation>
    <scope>NUCLEOTIDE SEQUENCE [LARGE SCALE GENOMIC DNA]</scope>
</reference>
<dbReference type="PROSITE" id="PS50158">
    <property type="entry name" value="ZF_CCHC"/>
    <property type="match status" value="1"/>
</dbReference>
<feature type="compositionally biased region" description="Low complexity" evidence="2">
    <location>
        <begin position="293"/>
        <end position="302"/>
    </location>
</feature>
<feature type="region of interest" description="Disordered" evidence="2">
    <location>
        <begin position="203"/>
        <end position="256"/>
    </location>
</feature>
<accession>A0ABN9XHV1</accession>
<feature type="domain" description="CCHC-type" evidence="3">
    <location>
        <begin position="188"/>
        <end position="202"/>
    </location>
</feature>
<dbReference type="InterPro" id="IPR001878">
    <property type="entry name" value="Znf_CCHC"/>
</dbReference>